<evidence type="ECO:0000256" key="6">
    <source>
        <dbReference type="PROSITE-ProRule" id="PRU00050"/>
    </source>
</evidence>
<keyword evidence="12" id="KW-1185">Reference proteome</keyword>
<accession>A0A559J4C1</accession>
<feature type="active site" evidence="5 6">
    <location>
        <position position="311"/>
    </location>
</feature>
<dbReference type="EMBL" id="VNJK01000001">
    <property type="protein sequence ID" value="TVX94735.1"/>
    <property type="molecule type" value="Genomic_DNA"/>
</dbReference>
<dbReference type="CDD" id="cd16432">
    <property type="entry name" value="CheB_Rec"/>
    <property type="match status" value="1"/>
</dbReference>
<keyword evidence="2 5" id="KW-0145">Chemotaxis</keyword>
<comment type="catalytic activity">
    <reaction evidence="4 5">
        <text>[protein]-L-glutamate 5-O-methyl ester + H2O = L-glutamyl-[protein] + methanol + H(+)</text>
        <dbReference type="Rhea" id="RHEA:23236"/>
        <dbReference type="Rhea" id="RHEA-COMP:10208"/>
        <dbReference type="Rhea" id="RHEA-COMP:10311"/>
        <dbReference type="ChEBI" id="CHEBI:15377"/>
        <dbReference type="ChEBI" id="CHEBI:15378"/>
        <dbReference type="ChEBI" id="CHEBI:17790"/>
        <dbReference type="ChEBI" id="CHEBI:29973"/>
        <dbReference type="ChEBI" id="CHEBI:82795"/>
        <dbReference type="EC" id="3.1.1.61"/>
    </reaction>
</comment>
<feature type="domain" description="CheB-type methylesterase" evidence="10">
    <location>
        <begin position="274"/>
        <end position="465"/>
    </location>
</feature>
<dbReference type="PANTHER" id="PTHR42872:SF6">
    <property type="entry name" value="PROTEIN-GLUTAMATE METHYLESTERASE_PROTEIN-GLUTAMINE GLUTAMINASE"/>
    <property type="match status" value="1"/>
</dbReference>
<evidence type="ECO:0000256" key="1">
    <source>
        <dbReference type="ARBA" id="ARBA00022490"/>
    </source>
</evidence>
<dbReference type="HAMAP" id="MF_00099">
    <property type="entry name" value="CheB_chemtxs"/>
    <property type="match status" value="1"/>
</dbReference>
<feature type="domain" description="Response regulatory" evidence="9">
    <location>
        <begin position="5"/>
        <end position="122"/>
    </location>
</feature>
<feature type="modified residue" description="4-aspartylphosphate" evidence="5 7">
    <location>
        <position position="56"/>
    </location>
</feature>
<feature type="active site" evidence="5 6">
    <location>
        <position position="408"/>
    </location>
</feature>
<name>A0A559J4C1_9BACL</name>
<evidence type="ECO:0000259" key="9">
    <source>
        <dbReference type="PROSITE" id="PS50110"/>
    </source>
</evidence>
<reference evidence="11 12" key="1">
    <citation type="submission" date="2019-07" db="EMBL/GenBank/DDBJ databases">
        <authorList>
            <person name="Kim J."/>
        </authorList>
    </citation>
    <scope>NUCLEOTIDE SEQUENCE [LARGE SCALE GENOMIC DNA]</scope>
    <source>
        <strain evidence="11 12">N4</strain>
    </source>
</reference>
<dbReference type="PANTHER" id="PTHR42872">
    <property type="entry name" value="PROTEIN-GLUTAMATE METHYLESTERASE/PROTEIN-GLUTAMINE GLUTAMINASE"/>
    <property type="match status" value="1"/>
</dbReference>
<feature type="active site" evidence="5 6">
    <location>
        <position position="284"/>
    </location>
</feature>
<organism evidence="11 12">
    <name type="scientific">Paenibacillus agilis</name>
    <dbReference type="NCBI Taxonomy" id="3020863"/>
    <lineage>
        <taxon>Bacteria</taxon>
        <taxon>Bacillati</taxon>
        <taxon>Bacillota</taxon>
        <taxon>Bacilli</taxon>
        <taxon>Bacillales</taxon>
        <taxon>Paenibacillaceae</taxon>
        <taxon>Paenibacillus</taxon>
    </lineage>
</organism>
<comment type="catalytic activity">
    <reaction evidence="5">
        <text>L-glutaminyl-[protein] + H2O = L-glutamyl-[protein] + NH4(+)</text>
        <dbReference type="Rhea" id="RHEA:16441"/>
        <dbReference type="Rhea" id="RHEA-COMP:10207"/>
        <dbReference type="Rhea" id="RHEA-COMP:10208"/>
        <dbReference type="ChEBI" id="CHEBI:15377"/>
        <dbReference type="ChEBI" id="CHEBI:28938"/>
        <dbReference type="ChEBI" id="CHEBI:29973"/>
        <dbReference type="ChEBI" id="CHEBI:30011"/>
        <dbReference type="EC" id="3.5.1.44"/>
    </reaction>
</comment>
<evidence type="ECO:0000256" key="5">
    <source>
        <dbReference type="HAMAP-Rule" id="MF_00099"/>
    </source>
</evidence>
<dbReference type="Gene3D" id="3.40.50.2300">
    <property type="match status" value="1"/>
</dbReference>
<dbReference type="EC" id="3.1.1.61" evidence="5"/>
<dbReference type="InterPro" id="IPR000673">
    <property type="entry name" value="Sig_transdc_resp-reg_Me-estase"/>
</dbReference>
<dbReference type="GO" id="GO:0050568">
    <property type="term" value="F:protein-glutamine glutaminase activity"/>
    <property type="evidence" value="ECO:0007669"/>
    <property type="project" value="UniProtKB-UniRule"/>
</dbReference>
<dbReference type="GO" id="GO:0005737">
    <property type="term" value="C:cytoplasm"/>
    <property type="evidence" value="ECO:0007669"/>
    <property type="project" value="UniProtKB-SubCell"/>
</dbReference>
<dbReference type="Gene3D" id="3.40.50.180">
    <property type="entry name" value="Methylesterase CheB, C-terminal domain"/>
    <property type="match status" value="1"/>
</dbReference>
<dbReference type="AlphaFoldDB" id="A0A559J4C1"/>
<evidence type="ECO:0000259" key="10">
    <source>
        <dbReference type="PROSITE" id="PS50122"/>
    </source>
</evidence>
<keyword evidence="3 5" id="KW-0378">Hydrolase</keyword>
<proteinExistence type="inferred from homology"/>
<dbReference type="SUPFAM" id="SSF52738">
    <property type="entry name" value="Methylesterase CheB, C-terminal domain"/>
    <property type="match status" value="1"/>
</dbReference>
<dbReference type="PROSITE" id="PS50122">
    <property type="entry name" value="CHEB"/>
    <property type="match status" value="1"/>
</dbReference>
<comment type="similarity">
    <text evidence="5">Belongs to the CheB family.</text>
</comment>
<evidence type="ECO:0000256" key="4">
    <source>
        <dbReference type="ARBA" id="ARBA00048267"/>
    </source>
</evidence>
<dbReference type="PROSITE" id="PS50110">
    <property type="entry name" value="RESPONSE_REGULATORY"/>
    <property type="match status" value="1"/>
</dbReference>
<protein>
    <recommendedName>
        <fullName evidence="5">Protein-glutamate methylesterase/protein-glutamine glutaminase</fullName>
        <ecNumber evidence="5">3.1.1.61</ecNumber>
        <ecNumber evidence="5">3.5.1.44</ecNumber>
    </recommendedName>
</protein>
<evidence type="ECO:0000256" key="7">
    <source>
        <dbReference type="PROSITE-ProRule" id="PRU00169"/>
    </source>
</evidence>
<comment type="domain">
    <text evidence="5">Contains a C-terminal catalytic domain, and an N-terminal region which modulates catalytic activity.</text>
</comment>
<evidence type="ECO:0000256" key="2">
    <source>
        <dbReference type="ARBA" id="ARBA00022500"/>
    </source>
</evidence>
<dbReference type="OrthoDB" id="9793421at2"/>
<keyword evidence="1 5" id="KW-0963">Cytoplasm</keyword>
<dbReference type="Pfam" id="PF00072">
    <property type="entry name" value="Response_reg"/>
    <property type="match status" value="1"/>
</dbReference>
<dbReference type="GO" id="GO:0008984">
    <property type="term" value="F:protein-glutamate methylesterase activity"/>
    <property type="evidence" value="ECO:0007669"/>
    <property type="project" value="UniProtKB-UniRule"/>
</dbReference>
<feature type="compositionally biased region" description="Basic and acidic residues" evidence="8">
    <location>
        <begin position="175"/>
        <end position="193"/>
    </location>
</feature>
<dbReference type="InterPro" id="IPR011006">
    <property type="entry name" value="CheY-like_superfamily"/>
</dbReference>
<comment type="caution">
    <text evidence="11">The sequence shown here is derived from an EMBL/GenBank/DDBJ whole genome shotgun (WGS) entry which is preliminary data.</text>
</comment>
<feature type="compositionally biased region" description="Basic and acidic residues" evidence="8">
    <location>
        <begin position="206"/>
        <end position="220"/>
    </location>
</feature>
<feature type="compositionally biased region" description="Polar residues" evidence="8">
    <location>
        <begin position="196"/>
        <end position="205"/>
    </location>
</feature>
<dbReference type="InterPro" id="IPR008248">
    <property type="entry name" value="CheB-like"/>
</dbReference>
<comment type="function">
    <text evidence="5">Involved in chemotaxis. Part of a chemotaxis signal transduction system that modulates chemotaxis in response to various stimuli. Catalyzes the demethylation of specific methylglutamate residues introduced into the chemoreceptors (methyl-accepting chemotaxis proteins or MCP) by CheR. Also mediates the irreversible deamidation of specific glutamine residues to glutamic acid.</text>
</comment>
<keyword evidence="5 7" id="KW-0597">Phosphoprotein</keyword>
<comment type="PTM">
    <text evidence="5">Phosphorylated by CheA. Phosphorylation of the N-terminal regulatory domain activates the methylesterase activity.</text>
</comment>
<dbReference type="CDD" id="cd17541">
    <property type="entry name" value="REC_CheB-like"/>
    <property type="match status" value="1"/>
</dbReference>
<dbReference type="Pfam" id="PF01339">
    <property type="entry name" value="CheB_methylest"/>
    <property type="match status" value="1"/>
</dbReference>
<dbReference type="EC" id="3.5.1.44" evidence="5"/>
<dbReference type="SUPFAM" id="SSF52172">
    <property type="entry name" value="CheY-like"/>
    <property type="match status" value="1"/>
</dbReference>
<dbReference type="Proteomes" id="UP000318102">
    <property type="component" value="Unassembled WGS sequence"/>
</dbReference>
<evidence type="ECO:0000256" key="3">
    <source>
        <dbReference type="ARBA" id="ARBA00022801"/>
    </source>
</evidence>
<feature type="compositionally biased region" description="Basic and acidic residues" evidence="8">
    <location>
        <begin position="145"/>
        <end position="160"/>
    </location>
</feature>
<dbReference type="InterPro" id="IPR001789">
    <property type="entry name" value="Sig_transdc_resp-reg_receiver"/>
</dbReference>
<dbReference type="GO" id="GO:0000156">
    <property type="term" value="F:phosphorelay response regulator activity"/>
    <property type="evidence" value="ECO:0007669"/>
    <property type="project" value="InterPro"/>
</dbReference>
<dbReference type="InterPro" id="IPR035909">
    <property type="entry name" value="CheB_C"/>
</dbReference>
<dbReference type="GO" id="GO:0006935">
    <property type="term" value="P:chemotaxis"/>
    <property type="evidence" value="ECO:0007669"/>
    <property type="project" value="UniProtKB-UniRule"/>
</dbReference>
<dbReference type="SMART" id="SM00448">
    <property type="entry name" value="REC"/>
    <property type="match status" value="1"/>
</dbReference>
<feature type="region of interest" description="Disordered" evidence="8">
    <location>
        <begin position="144"/>
        <end position="230"/>
    </location>
</feature>
<evidence type="ECO:0000313" key="12">
    <source>
        <dbReference type="Proteomes" id="UP000318102"/>
    </source>
</evidence>
<evidence type="ECO:0000256" key="8">
    <source>
        <dbReference type="SAM" id="MobiDB-lite"/>
    </source>
</evidence>
<comment type="subcellular location">
    <subcellularLocation>
        <location evidence="5">Cytoplasm</location>
    </subcellularLocation>
</comment>
<evidence type="ECO:0000313" key="11">
    <source>
        <dbReference type="EMBL" id="TVX94735.1"/>
    </source>
</evidence>
<gene>
    <name evidence="5" type="primary">cheB</name>
    <name evidence="11" type="ORF">FPZ44_13410</name>
</gene>
<sequence length="465" mass="51277">MATKKILVVDDSPFMRTIISDLILEDSAFVVVGTASNGVEAVEQVKQLNPDAVTMDVEMPIRNGIDALRQIMSECPTPTIMLSGLTEEGRQETLAALEYGAFDFVCKPSPSGGLQDIHKVGIMLREKLHAAIVSDVRRKQLNSMAEEKHISEQQRSEKKSTLPSIGQDVRLLKTTRQEDSVSKTLSERLDNKRLRPNTSGELVNQQKKDVQVAAKDESSVGRKQTSSVNKQLDEAVSIRKLPDKKRYAVDQHRAPSEHQSSRFNMSKRMSNNTNYSQLVAVGTSTGGPRALKELLSNLPGDLPAPVLIVQHMPPNFTHSLAQRLNTYSELHVKEAEHGDVLQSGWAYLAPGGQHMTVVARPDGTHVIELSVTAPRSGHRPSVDVLFESLLPFDGFERHIILLTGMGSDGARSMNTLYQNGVRSTFAESEQSCIVYGMPRSAIELNCVTHVVPIQDMARQLVKAMK</sequence>
<feature type="compositionally biased region" description="Polar residues" evidence="8">
    <location>
        <begin position="221"/>
        <end position="230"/>
    </location>
</feature>